<reference evidence="1 2" key="1">
    <citation type="submission" date="2013-03" db="EMBL/GenBank/DDBJ databases">
        <title>The Genome Sequence of Cladophialophora carrionii CBS 160.54.</title>
        <authorList>
            <consortium name="The Broad Institute Genomics Platform"/>
            <person name="Cuomo C."/>
            <person name="de Hoog S."/>
            <person name="Gorbushina A."/>
            <person name="Walker B."/>
            <person name="Young S.K."/>
            <person name="Zeng Q."/>
            <person name="Gargeya S."/>
            <person name="Fitzgerald M."/>
            <person name="Haas B."/>
            <person name="Abouelleil A."/>
            <person name="Allen A.W."/>
            <person name="Alvarado L."/>
            <person name="Arachchi H.M."/>
            <person name="Berlin A.M."/>
            <person name="Chapman S.B."/>
            <person name="Gainer-Dewar J."/>
            <person name="Goldberg J."/>
            <person name="Griggs A."/>
            <person name="Gujja S."/>
            <person name="Hansen M."/>
            <person name="Howarth C."/>
            <person name="Imamovic A."/>
            <person name="Ireland A."/>
            <person name="Larimer J."/>
            <person name="McCowan C."/>
            <person name="Murphy C."/>
            <person name="Pearson M."/>
            <person name="Poon T.W."/>
            <person name="Priest M."/>
            <person name="Roberts A."/>
            <person name="Saif S."/>
            <person name="Shea T."/>
            <person name="Sisk P."/>
            <person name="Sykes S."/>
            <person name="Wortman J."/>
            <person name="Nusbaum C."/>
            <person name="Birren B."/>
        </authorList>
    </citation>
    <scope>NUCLEOTIDE SEQUENCE [LARGE SCALE GENOMIC DNA]</scope>
    <source>
        <strain evidence="1 2">CBS 160.54</strain>
    </source>
</reference>
<dbReference type="GeneID" id="19978735"/>
<name>V9DN95_9EURO</name>
<dbReference type="HOGENOM" id="CLU_069638_0_0_1"/>
<evidence type="ECO:0000313" key="2">
    <source>
        <dbReference type="Proteomes" id="UP000030678"/>
    </source>
</evidence>
<accession>V9DN95</accession>
<dbReference type="Proteomes" id="UP000030678">
    <property type="component" value="Unassembled WGS sequence"/>
</dbReference>
<dbReference type="VEuPathDB" id="FungiDB:G647_00242"/>
<dbReference type="RefSeq" id="XP_008721867.1">
    <property type="nucleotide sequence ID" value="XM_008723645.1"/>
</dbReference>
<dbReference type="EMBL" id="KB822697">
    <property type="protein sequence ID" value="ETI27793.1"/>
    <property type="molecule type" value="Genomic_DNA"/>
</dbReference>
<proteinExistence type="predicted"/>
<gene>
    <name evidence="1" type="ORF">G647_00242</name>
</gene>
<evidence type="ECO:0000313" key="1">
    <source>
        <dbReference type="EMBL" id="ETI27793.1"/>
    </source>
</evidence>
<protein>
    <submittedName>
        <fullName evidence="1">Uncharacterized protein</fullName>
    </submittedName>
</protein>
<sequence>MTVADLDPHKTDAPIPSLASLAAMEAPLFLPWSTELARIGTGFDSRLIDNAAKKAWVPKCAFQNLEEAVALCETAGCTTSFREGSTDSTSSSSEHMSMSLGVTVGNKLLSANVTGSYDSRIELNQNAYRVSKHCSYRAGRVILTPTPRLTDQARCLLEKDPGRFRDEYGDYYIAGLQLGADAGCSLSVAASSESRTETTKLSVTVHVLFWDATAETEDTQSSQTSAFALNFMAYDTLTHSFVEQHCAEGAQTGSIKELAKRYMQAVLHLQASVDRKLVEWRVSPSAQLSIGQCQALCGTGVVSHLVLEPYSHLLEVRRLQATVHNWKNTRNSMLSEL</sequence>
<organism evidence="1 2">
    <name type="scientific">Cladophialophora carrionii CBS 160.54</name>
    <dbReference type="NCBI Taxonomy" id="1279043"/>
    <lineage>
        <taxon>Eukaryota</taxon>
        <taxon>Fungi</taxon>
        <taxon>Dikarya</taxon>
        <taxon>Ascomycota</taxon>
        <taxon>Pezizomycotina</taxon>
        <taxon>Eurotiomycetes</taxon>
        <taxon>Chaetothyriomycetidae</taxon>
        <taxon>Chaetothyriales</taxon>
        <taxon>Herpotrichiellaceae</taxon>
        <taxon>Cladophialophora</taxon>
    </lineage>
</organism>
<dbReference type="AlphaFoldDB" id="V9DN95"/>